<gene>
    <name evidence="2" type="ordered locus">CRES_0959</name>
</gene>
<dbReference type="HOGENOM" id="CLU_026634_3_0_11"/>
<dbReference type="STRING" id="662755.CRES_0959"/>
<dbReference type="eggNOG" id="COG0457">
    <property type="taxonomic scope" value="Bacteria"/>
</dbReference>
<name>F8E1P8_CORRG</name>
<organism evidence="2 3">
    <name type="scientific">Corynebacterium resistens (strain DSM 45100 / JCM 12819 / GTC 2026 / SICGH 158)</name>
    <dbReference type="NCBI Taxonomy" id="662755"/>
    <lineage>
        <taxon>Bacteria</taxon>
        <taxon>Bacillati</taxon>
        <taxon>Actinomycetota</taxon>
        <taxon>Actinomycetes</taxon>
        <taxon>Mycobacteriales</taxon>
        <taxon>Corynebacteriaceae</taxon>
        <taxon>Corynebacterium</taxon>
    </lineage>
</organism>
<accession>F8E1P8</accession>
<proteinExistence type="predicted"/>
<dbReference type="EMBL" id="CP002857">
    <property type="protein sequence ID" value="AEI09315.1"/>
    <property type="molecule type" value="Genomic_DNA"/>
</dbReference>
<dbReference type="SUPFAM" id="SSF48452">
    <property type="entry name" value="TPR-like"/>
    <property type="match status" value="1"/>
</dbReference>
<dbReference type="KEGG" id="crd:CRES_0959"/>
<evidence type="ECO:0000256" key="1">
    <source>
        <dbReference type="SAM" id="MobiDB-lite"/>
    </source>
</evidence>
<dbReference type="InterPro" id="IPR011990">
    <property type="entry name" value="TPR-like_helical_dom_sf"/>
</dbReference>
<sequence>MFAVTSTMVVGSTGADFAGINEKRKARIRMSEHSDGSRRRNGGGRGPRGNSDRGFGSRGRDGRRGDSRGRGSRDREEFRGEGRGGRRSEGGWGDRRRNDNRRGEGKWEDKRHGDGRKRFENDGRKRYEGDGRKRYDSDGGNREQGHGRRNGFKSNRGGQQQRNRHQHAGPQRSGYREERINKRINEPSVPNDIDPKDLDPSVRQELRSLSKDNADMVAKHLIMTALLLDEKPNEALAHARAAKDRAGRVAVARETCGIAAYHAGEWKEAIAELRAARRMSGGPGMLAVLADAERGLGRPDKALEVANEFDISELDDESQVELAIVVAGAHSDMAQHEEAVLALEPQLGNTHAPQITQMRLFYAYADALLEVGRLQEAKEWFTKAGKLDEEKFLDIEDRLAEIDQRAHGSES</sequence>
<keyword evidence="3" id="KW-1185">Reference proteome</keyword>
<feature type="compositionally biased region" description="Basic and acidic residues" evidence="1">
    <location>
        <begin position="174"/>
        <end position="185"/>
    </location>
</feature>
<dbReference type="AlphaFoldDB" id="F8E1P8"/>
<reference evidence="2 3" key="1">
    <citation type="journal article" date="2012" name="BMC Genomics">
        <title>Complete genome sequence, lifestyle, and multi-drug resistance of the human pathogen Corynebacterium resistens DSM 45100 isolated from blood samples of a leukemia patient.</title>
        <authorList>
            <person name="Schroder J."/>
            <person name="Maus I."/>
            <person name="Meyer K."/>
            <person name="Wordemann S."/>
            <person name="Blom J."/>
            <person name="Jaenicke S."/>
            <person name="Schneider J."/>
            <person name="Trost E."/>
            <person name="Tauch A."/>
        </authorList>
    </citation>
    <scope>NUCLEOTIDE SEQUENCE [LARGE SCALE GENOMIC DNA]</scope>
    <source>
        <strain evidence="3">DSM 45100 / JCM 12819 / CCUG 50093 / GTC 2026 / SICGH 158</strain>
    </source>
</reference>
<protein>
    <recommendedName>
        <fullName evidence="4">TPR-repeat-containing protein</fullName>
    </recommendedName>
</protein>
<feature type="region of interest" description="Disordered" evidence="1">
    <location>
        <begin position="22"/>
        <end position="199"/>
    </location>
</feature>
<dbReference type="Gene3D" id="1.25.40.10">
    <property type="entry name" value="Tetratricopeptide repeat domain"/>
    <property type="match status" value="1"/>
</dbReference>
<evidence type="ECO:0008006" key="4">
    <source>
        <dbReference type="Google" id="ProtNLM"/>
    </source>
</evidence>
<feature type="compositionally biased region" description="Basic and acidic residues" evidence="1">
    <location>
        <begin position="29"/>
        <end position="38"/>
    </location>
</feature>
<dbReference type="Proteomes" id="UP000000492">
    <property type="component" value="Chromosome"/>
</dbReference>
<evidence type="ECO:0000313" key="3">
    <source>
        <dbReference type="Proteomes" id="UP000000492"/>
    </source>
</evidence>
<feature type="compositionally biased region" description="Basic and acidic residues" evidence="1">
    <location>
        <begin position="58"/>
        <end position="146"/>
    </location>
</feature>
<evidence type="ECO:0000313" key="2">
    <source>
        <dbReference type="EMBL" id="AEI09315.1"/>
    </source>
</evidence>